<dbReference type="SUPFAM" id="SSF46894">
    <property type="entry name" value="C-terminal effector domain of the bipartite response regulators"/>
    <property type="match status" value="1"/>
</dbReference>
<dbReference type="InterPro" id="IPR000792">
    <property type="entry name" value="Tscrpt_reg_LuxR_C"/>
</dbReference>
<evidence type="ECO:0000256" key="3">
    <source>
        <dbReference type="ARBA" id="ARBA00023163"/>
    </source>
</evidence>
<dbReference type="Gene3D" id="1.10.10.10">
    <property type="entry name" value="Winged helix-like DNA-binding domain superfamily/Winged helix DNA-binding domain"/>
    <property type="match status" value="1"/>
</dbReference>
<keyword evidence="1" id="KW-0805">Transcription regulation</keyword>
<evidence type="ECO:0000256" key="2">
    <source>
        <dbReference type="ARBA" id="ARBA00023125"/>
    </source>
</evidence>
<dbReference type="AlphaFoldDB" id="A0A285EH12"/>
<evidence type="ECO:0000256" key="4">
    <source>
        <dbReference type="SAM" id="MobiDB-lite"/>
    </source>
</evidence>
<sequence length="102" mass="10982">MPQPSDEICRVRPDGAPALTARDLEALRHLAVGRSTAQIAAAMSISTNTVRTRIRSILRKLAVGRRGEAVRRGRELGLLPQGRRPATVTDTEPLNCRTGTAG</sequence>
<evidence type="ECO:0000313" key="6">
    <source>
        <dbReference type="EMBL" id="SNX98365.1"/>
    </source>
</evidence>
<dbReference type="PRINTS" id="PR00038">
    <property type="entry name" value="HTHLUXR"/>
</dbReference>
<dbReference type="Pfam" id="PF00196">
    <property type="entry name" value="GerE"/>
    <property type="match status" value="1"/>
</dbReference>
<evidence type="ECO:0000313" key="7">
    <source>
        <dbReference type="Proteomes" id="UP000219514"/>
    </source>
</evidence>
<dbReference type="GO" id="GO:0006355">
    <property type="term" value="P:regulation of DNA-templated transcription"/>
    <property type="evidence" value="ECO:0007669"/>
    <property type="project" value="InterPro"/>
</dbReference>
<dbReference type="CDD" id="cd06170">
    <property type="entry name" value="LuxR_C_like"/>
    <property type="match status" value="1"/>
</dbReference>
<dbReference type="InterPro" id="IPR036388">
    <property type="entry name" value="WH-like_DNA-bd_sf"/>
</dbReference>
<gene>
    <name evidence="6" type="ORF">SAMN06893097_110148</name>
</gene>
<dbReference type="EMBL" id="OBDO01000010">
    <property type="protein sequence ID" value="SNX98365.1"/>
    <property type="molecule type" value="Genomic_DNA"/>
</dbReference>
<reference evidence="6 7" key="1">
    <citation type="submission" date="2017-09" db="EMBL/GenBank/DDBJ databases">
        <authorList>
            <person name="Ehlers B."/>
            <person name="Leendertz F.H."/>
        </authorList>
    </citation>
    <scope>NUCLEOTIDE SEQUENCE [LARGE SCALE GENOMIC DNA]</scope>
    <source>
        <strain evidence="6 7">DSM 46844</strain>
    </source>
</reference>
<evidence type="ECO:0000259" key="5">
    <source>
        <dbReference type="PROSITE" id="PS50043"/>
    </source>
</evidence>
<accession>A0A285EH12</accession>
<feature type="domain" description="HTH luxR-type" evidence="5">
    <location>
        <begin position="12"/>
        <end position="77"/>
    </location>
</feature>
<dbReference type="Proteomes" id="UP000219514">
    <property type="component" value="Unassembled WGS sequence"/>
</dbReference>
<keyword evidence="3" id="KW-0804">Transcription</keyword>
<dbReference type="InterPro" id="IPR016032">
    <property type="entry name" value="Sig_transdc_resp-reg_C-effctor"/>
</dbReference>
<organism evidence="6 7">
    <name type="scientific">Geodermatophilus sabuli</name>
    <dbReference type="NCBI Taxonomy" id="1564158"/>
    <lineage>
        <taxon>Bacteria</taxon>
        <taxon>Bacillati</taxon>
        <taxon>Actinomycetota</taxon>
        <taxon>Actinomycetes</taxon>
        <taxon>Geodermatophilales</taxon>
        <taxon>Geodermatophilaceae</taxon>
        <taxon>Geodermatophilus</taxon>
    </lineage>
</organism>
<evidence type="ECO:0000256" key="1">
    <source>
        <dbReference type="ARBA" id="ARBA00023015"/>
    </source>
</evidence>
<feature type="region of interest" description="Disordered" evidence="4">
    <location>
        <begin position="82"/>
        <end position="102"/>
    </location>
</feature>
<name>A0A285EH12_9ACTN</name>
<dbReference type="SMART" id="SM00421">
    <property type="entry name" value="HTH_LUXR"/>
    <property type="match status" value="1"/>
</dbReference>
<dbReference type="PROSITE" id="PS50043">
    <property type="entry name" value="HTH_LUXR_2"/>
    <property type="match status" value="1"/>
</dbReference>
<protein>
    <submittedName>
        <fullName evidence="6">Regulatory protein, luxR family</fullName>
    </submittedName>
</protein>
<dbReference type="PROSITE" id="PS00622">
    <property type="entry name" value="HTH_LUXR_1"/>
    <property type="match status" value="1"/>
</dbReference>
<proteinExistence type="predicted"/>
<dbReference type="PANTHER" id="PTHR44688">
    <property type="entry name" value="DNA-BINDING TRANSCRIPTIONAL ACTIVATOR DEVR_DOSR"/>
    <property type="match status" value="1"/>
</dbReference>
<dbReference type="GO" id="GO:0003677">
    <property type="term" value="F:DNA binding"/>
    <property type="evidence" value="ECO:0007669"/>
    <property type="project" value="UniProtKB-KW"/>
</dbReference>
<keyword evidence="7" id="KW-1185">Reference proteome</keyword>
<dbReference type="PANTHER" id="PTHR44688:SF16">
    <property type="entry name" value="DNA-BINDING TRANSCRIPTIONAL ACTIVATOR DEVR_DOSR"/>
    <property type="match status" value="1"/>
</dbReference>
<keyword evidence="2" id="KW-0238">DNA-binding</keyword>